<protein>
    <recommendedName>
        <fullName evidence="8">L-seryl-tRNA(Sec) selenium transferase</fullName>
        <ecNumber evidence="8">2.9.1.1</ecNumber>
    </recommendedName>
    <alternativeName>
        <fullName evidence="8">Selenocysteine synthase</fullName>
        <shortName evidence="8">Sec synthase</shortName>
    </alternativeName>
    <alternativeName>
        <fullName evidence="8">Selenocysteinyl-tRNA(Sec) synthase</fullName>
    </alternativeName>
</protein>
<dbReference type="EC" id="2.9.1.1" evidence="8"/>
<keyword evidence="4 8" id="KW-0663">Pyridoxal phosphate</keyword>
<dbReference type="OrthoDB" id="9787096at2"/>
<proteinExistence type="inferred from homology"/>
<evidence type="ECO:0000313" key="11">
    <source>
        <dbReference type="EMBL" id="SNS34444.1"/>
    </source>
</evidence>
<dbReference type="AlphaFoldDB" id="A0A239DS99"/>
<comment type="catalytic activity">
    <reaction evidence="8">
        <text>L-seryl-tRNA(Sec) + selenophosphate + H(+) = L-selenocysteinyl-tRNA(Sec) + phosphate</text>
        <dbReference type="Rhea" id="RHEA:22728"/>
        <dbReference type="Rhea" id="RHEA-COMP:9742"/>
        <dbReference type="Rhea" id="RHEA-COMP:9743"/>
        <dbReference type="ChEBI" id="CHEBI:15378"/>
        <dbReference type="ChEBI" id="CHEBI:16144"/>
        <dbReference type="ChEBI" id="CHEBI:43474"/>
        <dbReference type="ChEBI" id="CHEBI:78533"/>
        <dbReference type="ChEBI" id="CHEBI:78573"/>
        <dbReference type="EC" id="2.9.1.1"/>
    </reaction>
</comment>
<dbReference type="InterPro" id="IPR004534">
    <property type="entry name" value="SelA_trans"/>
</dbReference>
<dbReference type="Proteomes" id="UP000198304">
    <property type="component" value="Unassembled WGS sequence"/>
</dbReference>
<dbReference type="Pfam" id="PF12390">
    <property type="entry name" value="Se-cys_synth_N"/>
    <property type="match status" value="1"/>
</dbReference>
<keyword evidence="5 8" id="KW-0648">Protein biosynthesis</keyword>
<comment type="pathway">
    <text evidence="8">Aminoacyl-tRNA biosynthesis; selenocysteinyl-tRNA(Sec) biosynthesis; selenocysteinyl-tRNA(Sec) from L-seryl-tRNA(Sec) (bacterial route): step 1/1.</text>
</comment>
<comment type="subcellular location">
    <subcellularLocation>
        <location evidence="8">Cytoplasm</location>
    </subcellularLocation>
</comment>
<feature type="modified residue" description="N6-(pyridoxal phosphate)lysine" evidence="8 9">
    <location>
        <position position="298"/>
    </location>
</feature>
<evidence type="ECO:0000256" key="5">
    <source>
        <dbReference type="ARBA" id="ARBA00022917"/>
    </source>
</evidence>
<dbReference type="PANTHER" id="PTHR32328">
    <property type="entry name" value="L-SERYL-TRNA(SEC) SELENIUM TRANSFERASE"/>
    <property type="match status" value="1"/>
</dbReference>
<evidence type="ECO:0000256" key="4">
    <source>
        <dbReference type="ARBA" id="ARBA00022898"/>
    </source>
</evidence>
<dbReference type="Gene3D" id="3.40.640.10">
    <property type="entry name" value="Type I PLP-dependent aspartate aminotransferase-like (Major domain)"/>
    <property type="match status" value="1"/>
</dbReference>
<dbReference type="Pfam" id="PF03841">
    <property type="entry name" value="SelA"/>
    <property type="match status" value="1"/>
</dbReference>
<dbReference type="GO" id="GO:0001717">
    <property type="term" value="P:conversion of seryl-tRNAsec to selenocys-tRNAsec"/>
    <property type="evidence" value="ECO:0007669"/>
    <property type="project" value="UniProtKB-UniRule"/>
</dbReference>
<comment type="function">
    <text evidence="8">Converts seryl-tRNA(Sec) to selenocysteinyl-tRNA(Sec) required for selenoprotein biosynthesis.</text>
</comment>
<keyword evidence="6 8" id="KW-0711">Selenium</keyword>
<dbReference type="Gene3D" id="3.90.1150.180">
    <property type="match status" value="1"/>
</dbReference>
<sequence length="468" mass="52121">MNKKNILSSLPSVDEILNNDKIISLIKKIPRIVVVNNIRTCLQNYRNHILKMEESALINFHIDKNFLVNEIVLKSKSFIEMNLKEVINGTGVVLHTNLGRSLLSDEIKEQVWAVASGYSNLELNLQTGKRGSRYSHVVDIIKFLTGAEDALVVNNNAAAVLLVLGSMAKNKEVIVSRGQLVEIGGSFRVPDVMEQSGAKLVDVGTTNKTHLWDYEQTIGEDTAALLKVHTSNYKILGFTEEVDLKDLVALGKRNNIPVIEDLGSGVLVNLKKYGLTYEPTVQESVALGVDIVTFSGDKLLGGPQAGIIVGNKKWIDKMKKNPLTRAFRIDKLTMAALEATLKLYLKEDEMTKKVPTLKMLTETKESISKRADELYAILKENNVDFSIEIKDDYSQVGGGSLPLEKLPTKVIAIKHDNLSVSKLEESLRGYSVPIITRIQEEQVIIDLRTVQEKDYHVINKALNHIIVK</sequence>
<organism evidence="11 12">
    <name type="scientific">Anaerovirgula multivorans</name>
    <dbReference type="NCBI Taxonomy" id="312168"/>
    <lineage>
        <taxon>Bacteria</taxon>
        <taxon>Bacillati</taxon>
        <taxon>Bacillota</taxon>
        <taxon>Clostridia</taxon>
        <taxon>Peptostreptococcales</taxon>
        <taxon>Natronincolaceae</taxon>
        <taxon>Anaerovirgula</taxon>
    </lineage>
</organism>
<dbReference type="HAMAP" id="MF_00423">
    <property type="entry name" value="SelA"/>
    <property type="match status" value="1"/>
</dbReference>
<comment type="similarity">
    <text evidence="7 8">Belongs to the SelA family.</text>
</comment>
<dbReference type="RefSeq" id="WP_089282758.1">
    <property type="nucleotide sequence ID" value="NZ_FZOJ01000008.1"/>
</dbReference>
<dbReference type="PANTHER" id="PTHR32328:SF0">
    <property type="entry name" value="L-SERYL-TRNA(SEC) SELENIUM TRANSFERASE"/>
    <property type="match status" value="1"/>
</dbReference>
<evidence type="ECO:0000256" key="2">
    <source>
        <dbReference type="ARBA" id="ARBA00022490"/>
    </source>
</evidence>
<dbReference type="InterPro" id="IPR015424">
    <property type="entry name" value="PyrdxlP-dep_Trfase"/>
</dbReference>
<dbReference type="GO" id="GO:0005737">
    <property type="term" value="C:cytoplasm"/>
    <property type="evidence" value="ECO:0007669"/>
    <property type="project" value="UniProtKB-SubCell"/>
</dbReference>
<keyword evidence="3 8" id="KW-0808">Transferase</keyword>
<keyword evidence="2 8" id="KW-0963">Cytoplasm</keyword>
<evidence type="ECO:0000256" key="8">
    <source>
        <dbReference type="HAMAP-Rule" id="MF_00423"/>
    </source>
</evidence>
<dbReference type="UniPathway" id="UPA00906">
    <property type="reaction ID" value="UER00896"/>
</dbReference>
<dbReference type="GO" id="GO:0001514">
    <property type="term" value="P:selenocysteine incorporation"/>
    <property type="evidence" value="ECO:0007669"/>
    <property type="project" value="UniProtKB-UniRule"/>
</dbReference>
<dbReference type="EMBL" id="FZOJ01000008">
    <property type="protein sequence ID" value="SNS34444.1"/>
    <property type="molecule type" value="Genomic_DNA"/>
</dbReference>
<dbReference type="InterPro" id="IPR025862">
    <property type="entry name" value="SelA_trans_N_dom"/>
</dbReference>
<dbReference type="GO" id="GO:0004125">
    <property type="term" value="F:L-seryl-tRNA(Sec) selenium transferase activity"/>
    <property type="evidence" value="ECO:0007669"/>
    <property type="project" value="UniProtKB-UniRule"/>
</dbReference>
<comment type="cofactor">
    <cofactor evidence="1 8 9">
        <name>pyridoxal 5'-phosphate</name>
        <dbReference type="ChEBI" id="CHEBI:597326"/>
    </cofactor>
</comment>
<keyword evidence="12" id="KW-1185">Reference proteome</keyword>
<evidence type="ECO:0000256" key="1">
    <source>
        <dbReference type="ARBA" id="ARBA00001933"/>
    </source>
</evidence>
<evidence type="ECO:0000313" key="12">
    <source>
        <dbReference type="Proteomes" id="UP000198304"/>
    </source>
</evidence>
<evidence type="ECO:0000256" key="9">
    <source>
        <dbReference type="PIRSR" id="PIRSR618319-50"/>
    </source>
</evidence>
<reference evidence="11 12" key="1">
    <citation type="submission" date="2017-06" db="EMBL/GenBank/DDBJ databases">
        <authorList>
            <person name="Kim H.J."/>
            <person name="Triplett B.A."/>
        </authorList>
    </citation>
    <scope>NUCLEOTIDE SEQUENCE [LARGE SCALE GENOMIC DNA]</scope>
    <source>
        <strain evidence="11 12">SCA</strain>
    </source>
</reference>
<dbReference type="InterPro" id="IPR018319">
    <property type="entry name" value="SelA-like"/>
</dbReference>
<evidence type="ECO:0000259" key="10">
    <source>
        <dbReference type="Pfam" id="PF12390"/>
    </source>
</evidence>
<accession>A0A239DS99</accession>
<evidence type="ECO:0000256" key="7">
    <source>
        <dbReference type="ARBA" id="ARBA00044507"/>
    </source>
</evidence>
<feature type="domain" description="L-seryl-tRNA selenium transferase N-terminal" evidence="10">
    <location>
        <begin position="7"/>
        <end position="46"/>
    </location>
</feature>
<evidence type="ECO:0000256" key="6">
    <source>
        <dbReference type="ARBA" id="ARBA00023266"/>
    </source>
</evidence>
<evidence type="ECO:0000256" key="3">
    <source>
        <dbReference type="ARBA" id="ARBA00022679"/>
    </source>
</evidence>
<dbReference type="NCBIfam" id="TIGR00474">
    <property type="entry name" value="selA"/>
    <property type="match status" value="1"/>
</dbReference>
<gene>
    <name evidence="8" type="primary">selA</name>
    <name evidence="11" type="ORF">SAMN05446037_100881</name>
</gene>
<dbReference type="InterPro" id="IPR015421">
    <property type="entry name" value="PyrdxlP-dep_Trfase_major"/>
</dbReference>
<name>A0A239DS99_9FIRM</name>
<dbReference type="SUPFAM" id="SSF53383">
    <property type="entry name" value="PLP-dependent transferases"/>
    <property type="match status" value="1"/>
</dbReference>